<sequence length="290" mass="31102">MPGALRPMAEADTPPLLQLVDLELGRMFHVERELGGSAALPTELEPPAAAATVFGDRLDIARRYCAALATAGVERGLIGPREVPRLWDRHILNCAVVAELMPEGTTVVDIGSGAGLPGIPLAIARPDLRITLVEPLLRRTAFLSEFIEAAGLDITVVRGRAEQSGVMKEAGGADVVTSRAVAPLAKLAQWSLPLLRDHGRMLALKGVSATEELERDGEALTRAGAGKFEVLECGVGVLDTPTVVISAERLPRAERTPRRRTEKVGSRRATGRPEGGVLRRNTERRRSSEK</sequence>
<dbReference type="SUPFAM" id="SSF53335">
    <property type="entry name" value="S-adenosyl-L-methionine-dependent methyltransferases"/>
    <property type="match status" value="1"/>
</dbReference>
<organism evidence="8 9">
    <name type="scientific">Nocardia bhagyanarayanae</name>
    <dbReference type="NCBI Taxonomy" id="1215925"/>
    <lineage>
        <taxon>Bacteria</taxon>
        <taxon>Bacillati</taxon>
        <taxon>Actinomycetota</taxon>
        <taxon>Actinomycetes</taxon>
        <taxon>Mycobacteriales</taxon>
        <taxon>Nocardiaceae</taxon>
        <taxon>Nocardia</taxon>
    </lineage>
</organism>
<feature type="binding site" evidence="6">
    <location>
        <position position="179"/>
    </location>
    <ligand>
        <name>S-adenosyl-L-methionine</name>
        <dbReference type="ChEBI" id="CHEBI:59789"/>
    </ligand>
</feature>
<feature type="binding site" evidence="6">
    <location>
        <position position="116"/>
    </location>
    <ligand>
        <name>S-adenosyl-L-methionine</name>
        <dbReference type="ChEBI" id="CHEBI:59789"/>
    </ligand>
</feature>
<comment type="function">
    <text evidence="6">Specifically methylates the N7 position of a guanine in 16S rRNA.</text>
</comment>
<evidence type="ECO:0000256" key="6">
    <source>
        <dbReference type="HAMAP-Rule" id="MF_00074"/>
    </source>
</evidence>
<dbReference type="PANTHER" id="PTHR31760:SF0">
    <property type="entry name" value="S-ADENOSYL-L-METHIONINE-DEPENDENT METHYLTRANSFERASES SUPERFAMILY PROTEIN"/>
    <property type="match status" value="1"/>
</dbReference>
<feature type="region of interest" description="Disordered" evidence="7">
    <location>
        <begin position="249"/>
        <end position="290"/>
    </location>
</feature>
<dbReference type="Pfam" id="PF02527">
    <property type="entry name" value="GidB"/>
    <property type="match status" value="1"/>
</dbReference>
<keyword evidence="5 6" id="KW-0949">S-adenosyl-L-methionine</keyword>
<keyword evidence="4 6" id="KW-0808">Transferase</keyword>
<proteinExistence type="inferred from homology"/>
<evidence type="ECO:0000256" key="2">
    <source>
        <dbReference type="ARBA" id="ARBA00022552"/>
    </source>
</evidence>
<evidence type="ECO:0000256" key="1">
    <source>
        <dbReference type="ARBA" id="ARBA00022490"/>
    </source>
</evidence>
<comment type="similarity">
    <text evidence="6">Belongs to the methyltransferase superfamily. RNA methyltransferase RsmG family.</text>
</comment>
<keyword evidence="9" id="KW-1185">Reference proteome</keyword>
<keyword evidence="3 6" id="KW-0489">Methyltransferase</keyword>
<dbReference type="CDD" id="cd02440">
    <property type="entry name" value="AdoMet_MTases"/>
    <property type="match status" value="1"/>
</dbReference>
<protein>
    <recommendedName>
        <fullName evidence="6">Ribosomal RNA small subunit methyltransferase G</fullName>
        <ecNumber evidence="6">2.1.1.-</ecNumber>
    </recommendedName>
    <alternativeName>
        <fullName evidence="6">16S rRNA 7-methylguanosine methyltransferase</fullName>
        <shortName evidence="6">16S rRNA m7G methyltransferase</shortName>
    </alternativeName>
</protein>
<evidence type="ECO:0000256" key="3">
    <source>
        <dbReference type="ARBA" id="ARBA00022603"/>
    </source>
</evidence>
<comment type="caution">
    <text evidence="6">Lacks conserved residue(s) required for the propagation of feature annotation.</text>
</comment>
<evidence type="ECO:0000313" key="8">
    <source>
        <dbReference type="EMBL" id="TQM29600.1"/>
    </source>
</evidence>
<evidence type="ECO:0000256" key="5">
    <source>
        <dbReference type="ARBA" id="ARBA00022691"/>
    </source>
</evidence>
<dbReference type="Gene3D" id="3.40.50.150">
    <property type="entry name" value="Vaccinia Virus protein VP39"/>
    <property type="match status" value="1"/>
</dbReference>
<dbReference type="GO" id="GO:0005829">
    <property type="term" value="C:cytosol"/>
    <property type="evidence" value="ECO:0007669"/>
    <property type="project" value="TreeGrafter"/>
</dbReference>
<gene>
    <name evidence="6" type="primary">rsmG</name>
    <name evidence="8" type="ORF">FB390_1208</name>
</gene>
<feature type="binding site" evidence="6">
    <location>
        <begin position="161"/>
        <end position="162"/>
    </location>
    <ligand>
        <name>S-adenosyl-L-methionine</name>
        <dbReference type="ChEBI" id="CHEBI:59789"/>
    </ligand>
</feature>
<keyword evidence="2 6" id="KW-0698">rRNA processing</keyword>
<feature type="compositionally biased region" description="Basic and acidic residues" evidence="7">
    <location>
        <begin position="280"/>
        <end position="290"/>
    </location>
</feature>
<name>A0A543F771_9NOCA</name>
<dbReference type="GO" id="GO:0070043">
    <property type="term" value="F:rRNA (guanine-N7-)-methyltransferase activity"/>
    <property type="evidence" value="ECO:0007669"/>
    <property type="project" value="UniProtKB-UniRule"/>
</dbReference>
<dbReference type="InterPro" id="IPR029063">
    <property type="entry name" value="SAM-dependent_MTases_sf"/>
</dbReference>
<evidence type="ECO:0000256" key="4">
    <source>
        <dbReference type="ARBA" id="ARBA00022679"/>
    </source>
</evidence>
<feature type="binding site" evidence="6">
    <location>
        <position position="111"/>
    </location>
    <ligand>
        <name>S-adenosyl-L-methionine</name>
        <dbReference type="ChEBI" id="CHEBI:59789"/>
    </ligand>
</feature>
<dbReference type="AlphaFoldDB" id="A0A543F771"/>
<reference evidence="8 9" key="1">
    <citation type="submission" date="2019-06" db="EMBL/GenBank/DDBJ databases">
        <title>Sequencing the genomes of 1000 actinobacteria strains.</title>
        <authorList>
            <person name="Klenk H.-P."/>
        </authorList>
    </citation>
    <scope>NUCLEOTIDE SEQUENCE [LARGE SCALE GENOMIC DNA]</scope>
    <source>
        <strain evidence="8 9">DSM 103495</strain>
    </source>
</reference>
<dbReference type="EMBL" id="VFPG01000001">
    <property type="protein sequence ID" value="TQM29600.1"/>
    <property type="molecule type" value="Genomic_DNA"/>
</dbReference>
<accession>A0A543F771</accession>
<comment type="caution">
    <text evidence="8">The sequence shown here is derived from an EMBL/GenBank/DDBJ whole genome shotgun (WGS) entry which is preliminary data.</text>
</comment>
<dbReference type="PANTHER" id="PTHR31760">
    <property type="entry name" value="S-ADENOSYL-L-METHIONINE-DEPENDENT METHYLTRANSFERASES SUPERFAMILY PROTEIN"/>
    <property type="match status" value="1"/>
</dbReference>
<comment type="subcellular location">
    <subcellularLocation>
        <location evidence="6">Cytoplasm</location>
    </subcellularLocation>
</comment>
<dbReference type="InterPro" id="IPR003682">
    <property type="entry name" value="rRNA_ssu_MeTfrase_G"/>
</dbReference>
<dbReference type="Proteomes" id="UP000316331">
    <property type="component" value="Unassembled WGS sequence"/>
</dbReference>
<keyword evidence="1 6" id="KW-0963">Cytoplasm</keyword>
<evidence type="ECO:0000313" key="9">
    <source>
        <dbReference type="Proteomes" id="UP000316331"/>
    </source>
</evidence>
<evidence type="ECO:0000256" key="7">
    <source>
        <dbReference type="SAM" id="MobiDB-lite"/>
    </source>
</evidence>
<dbReference type="EC" id="2.1.1.-" evidence="6"/>
<dbReference type="NCBIfam" id="TIGR00138">
    <property type="entry name" value="rsmG_gidB"/>
    <property type="match status" value="1"/>
</dbReference>
<dbReference type="HAMAP" id="MF_00074">
    <property type="entry name" value="16SrRNA_methyltr_G"/>
    <property type="match status" value="1"/>
</dbReference>